<evidence type="ECO:0000256" key="1">
    <source>
        <dbReference type="ARBA" id="ARBA00022490"/>
    </source>
</evidence>
<accession>A0AA51RRP1</accession>
<dbReference type="InterPro" id="IPR007440">
    <property type="entry name" value="Chorismate--pyruvate_lyase"/>
</dbReference>
<evidence type="ECO:0000313" key="6">
    <source>
        <dbReference type="Proteomes" id="UP001239782"/>
    </source>
</evidence>
<keyword evidence="6" id="KW-1185">Reference proteome</keyword>
<evidence type="ECO:0000256" key="2">
    <source>
        <dbReference type="ARBA" id="ARBA00022688"/>
    </source>
</evidence>
<sequence length="170" mass="19803">MNEHNEWLTFTGSLTEKMEQWTGEAMAVTVQSQGMQKLIRDEQEILALANRQWGWIREVELAFSGRAWVMARTVVPLALMNAAAGRLRLLKQKPLGPVLFNRLRAQRHAIDFFKIAKVQWNQHVDSQALWCRRSIFYIDNFPLLLKEVFLPDHPIYQQSMGYNTSNSKND</sequence>
<comment type="caution">
    <text evidence="4">Lacks conserved residue(s) required for the propagation of feature annotation.</text>
</comment>
<dbReference type="EMBL" id="CP133548">
    <property type="protein sequence ID" value="WMS86418.1"/>
    <property type="molecule type" value="Genomic_DNA"/>
</dbReference>
<dbReference type="PANTHER" id="PTHR38683:SF1">
    <property type="entry name" value="CHORISMATE PYRUVATE-LYASE"/>
    <property type="match status" value="1"/>
</dbReference>
<dbReference type="Pfam" id="PF04345">
    <property type="entry name" value="Chor_lyase"/>
    <property type="match status" value="1"/>
</dbReference>
<keyword evidence="3 4" id="KW-0456">Lyase</keyword>
<keyword evidence="2 4" id="KW-0831">Ubiquinone biosynthesis</keyword>
<comment type="subcellular location">
    <subcellularLocation>
        <location evidence="4">Cytoplasm</location>
    </subcellularLocation>
</comment>
<dbReference type="AlphaFoldDB" id="A0AA51RRP1"/>
<dbReference type="InterPro" id="IPR028978">
    <property type="entry name" value="Chorismate_lyase_/UTRA_dom_sf"/>
</dbReference>
<feature type="binding site" evidence="4">
    <location>
        <position position="95"/>
    </location>
    <ligand>
        <name>substrate</name>
    </ligand>
</feature>
<comment type="pathway">
    <text evidence="4">Cofactor biosynthesis; ubiquinone biosynthesis.</text>
</comment>
<feature type="binding site" evidence="4">
    <location>
        <position position="147"/>
    </location>
    <ligand>
        <name>substrate</name>
    </ligand>
</feature>
<keyword evidence="4" id="KW-0670">Pyruvate</keyword>
<dbReference type="HAMAP" id="MF_01632">
    <property type="entry name" value="UbiC"/>
    <property type="match status" value="1"/>
</dbReference>
<evidence type="ECO:0000256" key="3">
    <source>
        <dbReference type="ARBA" id="ARBA00023239"/>
    </source>
</evidence>
<comment type="catalytic activity">
    <reaction evidence="4">
        <text>chorismate = 4-hydroxybenzoate + pyruvate</text>
        <dbReference type="Rhea" id="RHEA:16505"/>
        <dbReference type="ChEBI" id="CHEBI:15361"/>
        <dbReference type="ChEBI" id="CHEBI:17879"/>
        <dbReference type="ChEBI" id="CHEBI:29748"/>
        <dbReference type="EC" id="4.1.3.40"/>
    </reaction>
</comment>
<comment type="function">
    <text evidence="4">Removes the pyruvyl group from chorismate, with concomitant aromatization of the ring, to provide 4-hydroxybenzoate (4HB) for the ubiquinone pathway.</text>
</comment>
<organism evidence="5 6">
    <name type="scientific">Pleionea litopenaei</name>
    <dbReference type="NCBI Taxonomy" id="3070815"/>
    <lineage>
        <taxon>Bacteria</taxon>
        <taxon>Pseudomonadati</taxon>
        <taxon>Pseudomonadota</taxon>
        <taxon>Gammaproteobacteria</taxon>
        <taxon>Oceanospirillales</taxon>
        <taxon>Pleioneaceae</taxon>
        <taxon>Pleionea</taxon>
    </lineage>
</organism>
<dbReference type="GO" id="GO:0006744">
    <property type="term" value="P:ubiquinone biosynthetic process"/>
    <property type="evidence" value="ECO:0007669"/>
    <property type="project" value="UniProtKB-UniRule"/>
</dbReference>
<evidence type="ECO:0000313" key="5">
    <source>
        <dbReference type="EMBL" id="WMS86418.1"/>
    </source>
</evidence>
<evidence type="ECO:0000256" key="4">
    <source>
        <dbReference type="HAMAP-Rule" id="MF_01632"/>
    </source>
</evidence>
<dbReference type="GO" id="GO:0008813">
    <property type="term" value="F:chorismate lyase activity"/>
    <property type="evidence" value="ECO:0007669"/>
    <property type="project" value="UniProtKB-UniRule"/>
</dbReference>
<feature type="binding site" evidence="4">
    <location>
        <position position="57"/>
    </location>
    <ligand>
        <name>substrate</name>
    </ligand>
</feature>
<keyword evidence="1 4" id="KW-0963">Cytoplasm</keyword>
<dbReference type="Proteomes" id="UP001239782">
    <property type="component" value="Chromosome"/>
</dbReference>
<protein>
    <recommendedName>
        <fullName evidence="4">Probable chorismate pyruvate-lyase</fullName>
        <shortName evidence="4">CL</shortName>
        <shortName evidence="4">CPL</shortName>
        <ecNumber evidence="4">4.1.3.40</ecNumber>
    </recommendedName>
</protein>
<dbReference type="GO" id="GO:0005829">
    <property type="term" value="C:cytosol"/>
    <property type="evidence" value="ECO:0007669"/>
    <property type="project" value="TreeGrafter"/>
</dbReference>
<name>A0AA51RRP1_9GAMM</name>
<dbReference type="GO" id="GO:0042866">
    <property type="term" value="P:pyruvate biosynthetic process"/>
    <property type="evidence" value="ECO:0007669"/>
    <property type="project" value="UniProtKB-UniRule"/>
</dbReference>
<dbReference type="SUPFAM" id="SSF64288">
    <property type="entry name" value="Chorismate lyase-like"/>
    <property type="match status" value="1"/>
</dbReference>
<gene>
    <name evidence="4" type="primary">ubiC</name>
    <name evidence="5" type="ORF">Q9312_14445</name>
</gene>
<proteinExistence type="inferred from homology"/>
<dbReference type="Gene3D" id="3.40.1410.10">
    <property type="entry name" value="Chorismate lyase-like"/>
    <property type="match status" value="1"/>
</dbReference>
<reference evidence="5 6" key="1">
    <citation type="submission" date="2023-08" db="EMBL/GenBank/DDBJ databases">
        <title>Pleionea litopenaei sp. nov., isolated from stomach of juvenile Litopenaeus vannamei.</title>
        <authorList>
            <person name="Rho A.M."/>
            <person name="Hwang C.Y."/>
        </authorList>
    </citation>
    <scope>NUCLEOTIDE SEQUENCE [LARGE SCALE GENOMIC DNA]</scope>
    <source>
        <strain evidence="5 6">HL-JVS1</strain>
    </source>
</reference>
<dbReference type="KEGG" id="plei:Q9312_14445"/>
<comment type="similarity">
    <text evidence="4">Belongs to the UbiC family.</text>
</comment>
<dbReference type="RefSeq" id="WP_309201563.1">
    <property type="nucleotide sequence ID" value="NZ_CP133548.1"/>
</dbReference>
<dbReference type="PANTHER" id="PTHR38683">
    <property type="entry name" value="CHORISMATE PYRUVATE-LYASE"/>
    <property type="match status" value="1"/>
</dbReference>
<dbReference type="EC" id="4.1.3.40" evidence="4"/>